<accession>K0KLZ4</accession>
<feature type="compositionally biased region" description="Pro residues" evidence="1">
    <location>
        <begin position="44"/>
        <end position="54"/>
    </location>
</feature>
<name>K0KLZ4_WICCF</name>
<feature type="region of interest" description="Disordered" evidence="1">
    <location>
        <begin position="361"/>
        <end position="391"/>
    </location>
</feature>
<comment type="caution">
    <text evidence="3">The sequence shown here is derived from an EMBL/GenBank/DDBJ whole genome shotgun (WGS) entry which is preliminary data.</text>
</comment>
<keyword evidence="2" id="KW-0812">Transmembrane</keyword>
<feature type="transmembrane region" description="Helical" evidence="2">
    <location>
        <begin position="170"/>
        <end position="192"/>
    </location>
</feature>
<reference evidence="3 4" key="1">
    <citation type="journal article" date="2012" name="Eukaryot. Cell">
        <title>Draft genome sequence of Wickerhamomyces ciferrii NRRL Y-1031 F-60-10.</title>
        <authorList>
            <person name="Schneider J."/>
            <person name="Andrea H."/>
            <person name="Blom J."/>
            <person name="Jaenicke S."/>
            <person name="Ruckert C."/>
            <person name="Schorsch C."/>
            <person name="Szczepanowski R."/>
            <person name="Farwick M."/>
            <person name="Goesmann A."/>
            <person name="Puhler A."/>
            <person name="Schaffer S."/>
            <person name="Tauch A."/>
            <person name="Kohler T."/>
            <person name="Brinkrolf K."/>
        </authorList>
    </citation>
    <scope>NUCLEOTIDE SEQUENCE [LARGE SCALE GENOMIC DNA]</scope>
    <source>
        <strain evidence="4">ATCC 14091 / BCRC 22168 / CBS 111 / JCM 3599 / NBRC 0793 / NRRL Y-1031 F-60-10</strain>
    </source>
</reference>
<dbReference type="Proteomes" id="UP000009328">
    <property type="component" value="Unassembled WGS sequence"/>
</dbReference>
<keyword evidence="4" id="KW-1185">Reference proteome</keyword>
<feature type="compositionally biased region" description="Polar residues" evidence="1">
    <location>
        <begin position="362"/>
        <end position="372"/>
    </location>
</feature>
<sequence length="391" mass="44181">MNILRRPLFKANLGLVRTSFIQQHHQPILIRFQSSLSKKDQNPSSPPSPPPPTQQTPNLPESLRRSIPGETDQSNSIWSRIPTLPLRNNSSLLPKPGVPTSSTHSLRSMLEVLYSKREPELIYEAESHKLYFISCGALALVAILYGSIMLEWTSEIAYEMYKQDGDLLYFSGRIGAITLIAGLAIGFVYTLMKLPTRLIRRIWYLPGKKKDSGFIKFTSHPLLPGRATPVHTIKLKNLNRSAKGRIFTKNGIYGTLDKSTFFFVLKESDKRFGYWLVDRNGWFWGDGRVFDVIFGKESIQEAEEALTYDEKFGKAMEKIENDKSKLKKELGTGYQLKVGADMIKQAIGSKPNEELDLVAKTLGSNSNQSNVPVQKAKKNKKSKKIKTTNKK</sequence>
<feature type="compositionally biased region" description="Basic residues" evidence="1">
    <location>
        <begin position="375"/>
        <end position="391"/>
    </location>
</feature>
<organism evidence="3 4">
    <name type="scientific">Wickerhamomyces ciferrii (strain ATCC 14091 / BCRC 22168 / CBS 111 / JCM 3599 / NBRC 0793 / NRRL Y-1031 F-60-10)</name>
    <name type="common">Yeast</name>
    <name type="synonym">Pichia ciferrii</name>
    <dbReference type="NCBI Taxonomy" id="1206466"/>
    <lineage>
        <taxon>Eukaryota</taxon>
        <taxon>Fungi</taxon>
        <taxon>Dikarya</taxon>
        <taxon>Ascomycota</taxon>
        <taxon>Saccharomycotina</taxon>
        <taxon>Saccharomycetes</taxon>
        <taxon>Phaffomycetales</taxon>
        <taxon>Wickerhamomycetaceae</taxon>
        <taxon>Wickerhamomyces</taxon>
    </lineage>
</organism>
<dbReference type="eggNOG" id="ENOG502RZCP">
    <property type="taxonomic scope" value="Eukaryota"/>
</dbReference>
<feature type="transmembrane region" description="Helical" evidence="2">
    <location>
        <begin position="130"/>
        <end position="150"/>
    </location>
</feature>
<gene>
    <name evidence="3" type="ORF">BN7_1924</name>
</gene>
<proteinExistence type="predicted"/>
<dbReference type="AlphaFoldDB" id="K0KLZ4"/>
<dbReference type="HOGENOM" id="CLU_051372_0_0_1"/>
<evidence type="ECO:0000256" key="2">
    <source>
        <dbReference type="SAM" id="Phobius"/>
    </source>
</evidence>
<dbReference type="InParanoid" id="K0KLZ4"/>
<keyword evidence="2" id="KW-1133">Transmembrane helix</keyword>
<dbReference type="EMBL" id="CAIF01000043">
    <property type="protein sequence ID" value="CCH42379.1"/>
    <property type="molecule type" value="Genomic_DNA"/>
</dbReference>
<feature type="region of interest" description="Disordered" evidence="1">
    <location>
        <begin position="36"/>
        <end position="78"/>
    </location>
</feature>
<evidence type="ECO:0000313" key="4">
    <source>
        <dbReference type="Proteomes" id="UP000009328"/>
    </source>
</evidence>
<evidence type="ECO:0000256" key="1">
    <source>
        <dbReference type="SAM" id="MobiDB-lite"/>
    </source>
</evidence>
<protein>
    <submittedName>
        <fullName evidence="3">Membrane protein</fullName>
    </submittedName>
</protein>
<evidence type="ECO:0000313" key="3">
    <source>
        <dbReference type="EMBL" id="CCH42379.1"/>
    </source>
</evidence>
<keyword evidence="2" id="KW-0472">Membrane</keyword>